<dbReference type="GO" id="GO:0005634">
    <property type="term" value="C:nucleus"/>
    <property type="evidence" value="ECO:0007669"/>
    <property type="project" value="TreeGrafter"/>
</dbReference>
<dbReference type="OrthoDB" id="21006at2759"/>
<proteinExistence type="predicted"/>
<dbReference type="PaxDb" id="55529-EKX34407"/>
<dbReference type="InterPro" id="IPR045353">
    <property type="entry name" value="LAIKA"/>
</dbReference>
<protein>
    <recommendedName>
        <fullName evidence="4">DBC1/CARP1 catalytically inactive NUDIX hydrolase domain-containing protein</fullName>
    </recommendedName>
</protein>
<dbReference type="PANTHER" id="PTHR14304:SF11">
    <property type="entry name" value="SAP DOMAIN-CONTAINING PROTEIN"/>
    <property type="match status" value="1"/>
</dbReference>
<keyword evidence="7" id="KW-1185">Reference proteome</keyword>
<evidence type="ECO:0000256" key="1">
    <source>
        <dbReference type="ARBA" id="ARBA00023054"/>
    </source>
</evidence>
<evidence type="ECO:0000259" key="4">
    <source>
        <dbReference type="SMART" id="SM01122"/>
    </source>
</evidence>
<gene>
    <name evidence="5" type="ORF">GUITHDRAFT_119409</name>
</gene>
<dbReference type="GeneID" id="17291161"/>
<reference evidence="7" key="2">
    <citation type="submission" date="2012-11" db="EMBL/GenBank/DDBJ databases">
        <authorList>
            <person name="Kuo A."/>
            <person name="Curtis B.A."/>
            <person name="Tanifuji G."/>
            <person name="Burki F."/>
            <person name="Gruber A."/>
            <person name="Irimia M."/>
            <person name="Maruyama S."/>
            <person name="Arias M.C."/>
            <person name="Ball S.G."/>
            <person name="Gile G.H."/>
            <person name="Hirakawa Y."/>
            <person name="Hopkins J.F."/>
            <person name="Rensing S.A."/>
            <person name="Schmutz J."/>
            <person name="Symeonidi A."/>
            <person name="Elias M."/>
            <person name="Eveleigh R.J."/>
            <person name="Herman E.K."/>
            <person name="Klute M.J."/>
            <person name="Nakayama T."/>
            <person name="Obornik M."/>
            <person name="Reyes-Prieto A."/>
            <person name="Armbrust E.V."/>
            <person name="Aves S.J."/>
            <person name="Beiko R.G."/>
            <person name="Coutinho P."/>
            <person name="Dacks J.B."/>
            <person name="Durnford D.G."/>
            <person name="Fast N.M."/>
            <person name="Green B.R."/>
            <person name="Grisdale C."/>
            <person name="Hempe F."/>
            <person name="Henrissat B."/>
            <person name="Hoppner M.P."/>
            <person name="Ishida K.-I."/>
            <person name="Kim E."/>
            <person name="Koreny L."/>
            <person name="Kroth P.G."/>
            <person name="Liu Y."/>
            <person name="Malik S.-B."/>
            <person name="Maier U.G."/>
            <person name="McRose D."/>
            <person name="Mock T."/>
            <person name="Neilson J.A."/>
            <person name="Onodera N.T."/>
            <person name="Poole A.M."/>
            <person name="Pritham E.J."/>
            <person name="Richards T.A."/>
            <person name="Rocap G."/>
            <person name="Roy S.W."/>
            <person name="Sarai C."/>
            <person name="Schaack S."/>
            <person name="Shirato S."/>
            <person name="Slamovits C.H."/>
            <person name="Spencer D.F."/>
            <person name="Suzuki S."/>
            <person name="Worden A.Z."/>
            <person name="Zauner S."/>
            <person name="Barry K."/>
            <person name="Bell C."/>
            <person name="Bharti A.K."/>
            <person name="Crow J.A."/>
            <person name="Grimwood J."/>
            <person name="Kramer R."/>
            <person name="Lindquist E."/>
            <person name="Lucas S."/>
            <person name="Salamov A."/>
            <person name="McFadden G.I."/>
            <person name="Lane C.E."/>
            <person name="Keeling P.J."/>
            <person name="Gray M.W."/>
            <person name="Grigoriev I.V."/>
            <person name="Archibald J.M."/>
        </authorList>
    </citation>
    <scope>NUCLEOTIDE SEQUENCE</scope>
    <source>
        <strain evidence="7">CCMP2712</strain>
    </source>
</reference>
<dbReference type="Gene3D" id="2.20.200.10">
    <property type="entry name" value="Outer membrane efflux proteins (OEP)"/>
    <property type="match status" value="1"/>
</dbReference>
<organism evidence="5">
    <name type="scientific">Guillardia theta (strain CCMP2712)</name>
    <name type="common">Cryptophyte</name>
    <dbReference type="NCBI Taxonomy" id="905079"/>
    <lineage>
        <taxon>Eukaryota</taxon>
        <taxon>Cryptophyceae</taxon>
        <taxon>Pyrenomonadales</taxon>
        <taxon>Geminigeraceae</taxon>
        <taxon>Guillardia</taxon>
    </lineage>
</organism>
<feature type="compositionally biased region" description="Basic and acidic residues" evidence="3">
    <location>
        <begin position="1"/>
        <end position="34"/>
    </location>
</feature>
<dbReference type="STRING" id="905079.L1IE93"/>
<dbReference type="EnsemblProtists" id="EKX34407">
    <property type="protein sequence ID" value="EKX34407"/>
    <property type="gene ID" value="GUITHDRAFT_119409"/>
</dbReference>
<dbReference type="eggNOG" id="KOG4246">
    <property type="taxonomic scope" value="Eukaryota"/>
</dbReference>
<dbReference type="KEGG" id="gtt:GUITHDRAFT_119409"/>
<evidence type="ECO:0000313" key="5">
    <source>
        <dbReference type="EMBL" id="EKX34407.1"/>
    </source>
</evidence>
<dbReference type="Gene3D" id="1.20.1600.10">
    <property type="entry name" value="Outer membrane efflux proteins (OEP)"/>
    <property type="match status" value="1"/>
</dbReference>
<dbReference type="GO" id="GO:0006355">
    <property type="term" value="P:regulation of DNA-templated transcription"/>
    <property type="evidence" value="ECO:0007669"/>
    <property type="project" value="InterPro"/>
</dbReference>
<dbReference type="SMART" id="SM01122">
    <property type="entry name" value="DBC1"/>
    <property type="match status" value="1"/>
</dbReference>
<dbReference type="Pfam" id="PF19256">
    <property type="entry name" value="LAIKA"/>
    <property type="match status" value="1"/>
</dbReference>
<evidence type="ECO:0000313" key="7">
    <source>
        <dbReference type="Proteomes" id="UP000011087"/>
    </source>
</evidence>
<dbReference type="EMBL" id="JH993110">
    <property type="protein sequence ID" value="EKX34407.1"/>
    <property type="molecule type" value="Genomic_DNA"/>
</dbReference>
<evidence type="ECO:0000256" key="2">
    <source>
        <dbReference type="SAM" id="Coils"/>
    </source>
</evidence>
<dbReference type="Proteomes" id="UP000011087">
    <property type="component" value="Unassembled WGS sequence"/>
</dbReference>
<dbReference type="PANTHER" id="PTHR14304">
    <property type="entry name" value="CELL DIVISION CYCLE AND APOPTOSIS REGULATOR PROTEIN"/>
    <property type="match status" value="1"/>
</dbReference>
<reference evidence="5 7" key="1">
    <citation type="journal article" date="2012" name="Nature">
        <title>Algal genomes reveal evolutionary mosaicism and the fate of nucleomorphs.</title>
        <authorList>
            <consortium name="DOE Joint Genome Institute"/>
            <person name="Curtis B.A."/>
            <person name="Tanifuji G."/>
            <person name="Burki F."/>
            <person name="Gruber A."/>
            <person name="Irimia M."/>
            <person name="Maruyama S."/>
            <person name="Arias M.C."/>
            <person name="Ball S.G."/>
            <person name="Gile G.H."/>
            <person name="Hirakawa Y."/>
            <person name="Hopkins J.F."/>
            <person name="Kuo A."/>
            <person name="Rensing S.A."/>
            <person name="Schmutz J."/>
            <person name="Symeonidi A."/>
            <person name="Elias M."/>
            <person name="Eveleigh R.J."/>
            <person name="Herman E.K."/>
            <person name="Klute M.J."/>
            <person name="Nakayama T."/>
            <person name="Obornik M."/>
            <person name="Reyes-Prieto A."/>
            <person name="Armbrust E.V."/>
            <person name="Aves S.J."/>
            <person name="Beiko R.G."/>
            <person name="Coutinho P."/>
            <person name="Dacks J.B."/>
            <person name="Durnford D.G."/>
            <person name="Fast N.M."/>
            <person name="Green B.R."/>
            <person name="Grisdale C.J."/>
            <person name="Hempel F."/>
            <person name="Henrissat B."/>
            <person name="Hoppner M.P."/>
            <person name="Ishida K."/>
            <person name="Kim E."/>
            <person name="Koreny L."/>
            <person name="Kroth P.G."/>
            <person name="Liu Y."/>
            <person name="Malik S.B."/>
            <person name="Maier U.G."/>
            <person name="McRose D."/>
            <person name="Mock T."/>
            <person name="Neilson J.A."/>
            <person name="Onodera N.T."/>
            <person name="Poole A.M."/>
            <person name="Pritham E.J."/>
            <person name="Richards T.A."/>
            <person name="Rocap G."/>
            <person name="Roy S.W."/>
            <person name="Sarai C."/>
            <person name="Schaack S."/>
            <person name="Shirato S."/>
            <person name="Slamovits C.H."/>
            <person name="Spencer D.F."/>
            <person name="Suzuki S."/>
            <person name="Worden A.Z."/>
            <person name="Zauner S."/>
            <person name="Barry K."/>
            <person name="Bell C."/>
            <person name="Bharti A.K."/>
            <person name="Crow J.A."/>
            <person name="Grimwood J."/>
            <person name="Kramer R."/>
            <person name="Lindquist E."/>
            <person name="Lucas S."/>
            <person name="Salamov A."/>
            <person name="McFadden G.I."/>
            <person name="Lane C.E."/>
            <person name="Keeling P.J."/>
            <person name="Gray M.W."/>
            <person name="Grigoriev I.V."/>
            <person name="Archibald J.M."/>
        </authorList>
    </citation>
    <scope>NUCLEOTIDE SEQUENCE</scope>
    <source>
        <strain evidence="5 7">CCMP2712</strain>
    </source>
</reference>
<feature type="region of interest" description="Disordered" evidence="3">
    <location>
        <begin position="1"/>
        <end position="38"/>
    </location>
</feature>
<feature type="compositionally biased region" description="Basic and acidic residues" evidence="3">
    <location>
        <begin position="559"/>
        <end position="574"/>
    </location>
</feature>
<evidence type="ECO:0000256" key="3">
    <source>
        <dbReference type="SAM" id="MobiDB-lite"/>
    </source>
</evidence>
<dbReference type="HOGENOM" id="CLU_459643_0_0_1"/>
<reference evidence="6" key="3">
    <citation type="submission" date="2015-06" db="UniProtKB">
        <authorList>
            <consortium name="EnsemblProtists"/>
        </authorList>
    </citation>
    <scope>IDENTIFICATION</scope>
</reference>
<dbReference type="Pfam" id="PF14443">
    <property type="entry name" value="DBC1"/>
    <property type="match status" value="1"/>
</dbReference>
<feature type="domain" description="DBC1/CARP1 catalytically inactive NUDIX hydrolase" evidence="4">
    <location>
        <begin position="155"/>
        <end position="283"/>
    </location>
</feature>
<dbReference type="RefSeq" id="XP_005821387.1">
    <property type="nucleotide sequence ID" value="XM_005821330.1"/>
</dbReference>
<dbReference type="InterPro" id="IPR025224">
    <property type="entry name" value="CCAR1/CCAR2"/>
</dbReference>
<dbReference type="InterPro" id="IPR025954">
    <property type="entry name" value="DBC1/CARP1_inactive_NUDIX"/>
</dbReference>
<sequence length="594" mass="65771">MNRDRGPEKPRMEDRSFKEMPSPRRNLPDVKADSSKGGLTPEKGRYLLKIAPFPFSTVHRDYQQLRLRYPRLHVAQDFSRALCLWPEGEFGKGGELPLVSKTRFFCGAKKDQHLFRRLAEPSKAPPHQFTVKYNAKVMLLQGLPDLWWEAGGTSKAHLGKMIKFLCVKSQKHGLFCMGGMWMEEKDGGGSTGPDTEALIRTAIRCVKETIDVDLSGVKKWHRFMEIQYNRPAEMYKGQWYPEQEEHTIIFLPELEGAMPDREQFTSSISNLEDELNSKAHAAWEKDMEERRRAAKEAEIKRAAAAAAAAEAAKLAAAAAAAAAAAKAAEAEAAAAESISTGDRKTPAGAGNINEAGQPGDGKSAEVKLESVVPATSSGVQQDADASGQLATSTGEVKTEQEGGGGHGVKEEVKGPPPPEPIKLDFPEEPCILVRPKWEEGGDGKGQIKASLISLDGLLDYNLDDVLEKNFEVSLFAEFFHEMLEHMFASRILKDIQDRARENVAKMQEQVGMKRKLEEEDSSDPPQKVSRTGQDGGPGGQEAEEAVKEEPEPCGEEFEVIDKQEVEAEEQYRTEEVVDHSLRNAWEYFDKGFAE</sequence>
<accession>L1IE93</accession>
<feature type="region of interest" description="Disordered" evidence="3">
    <location>
        <begin position="335"/>
        <end position="425"/>
    </location>
</feature>
<dbReference type="AlphaFoldDB" id="L1IE93"/>
<feature type="coiled-coil region" evidence="2">
    <location>
        <begin position="280"/>
        <end position="312"/>
    </location>
</feature>
<feature type="region of interest" description="Disordered" evidence="3">
    <location>
        <begin position="506"/>
        <end position="574"/>
    </location>
</feature>
<keyword evidence="1 2" id="KW-0175">Coiled coil</keyword>
<name>L1IE93_GUITC</name>
<evidence type="ECO:0000313" key="6">
    <source>
        <dbReference type="EnsemblProtists" id="EKX34407"/>
    </source>
</evidence>